<keyword evidence="14" id="KW-0479">Metal-binding</keyword>
<dbReference type="NCBIfam" id="NF002378">
    <property type="entry name" value="PRK01372.1"/>
    <property type="match status" value="1"/>
</dbReference>
<dbReference type="PANTHER" id="PTHR23132:SF23">
    <property type="entry name" value="D-ALANINE--D-ALANINE LIGASE B"/>
    <property type="match status" value="1"/>
</dbReference>
<dbReference type="Pfam" id="PF01820">
    <property type="entry name" value="Dala_Dala_lig_N"/>
    <property type="match status" value="1"/>
</dbReference>
<comment type="cofactor">
    <cofactor evidence="1">
        <name>Mn(2+)</name>
        <dbReference type="ChEBI" id="CHEBI:29035"/>
    </cofactor>
</comment>
<dbReference type="PANTHER" id="PTHR23132">
    <property type="entry name" value="D-ALANINE--D-ALANINE LIGASE"/>
    <property type="match status" value="1"/>
</dbReference>
<keyword evidence="8 12" id="KW-0133">Cell shape</keyword>
<dbReference type="InterPro" id="IPR011761">
    <property type="entry name" value="ATP-grasp"/>
</dbReference>
<evidence type="ECO:0000256" key="6">
    <source>
        <dbReference type="ARBA" id="ARBA00022741"/>
    </source>
</evidence>
<dbReference type="GO" id="GO:0046872">
    <property type="term" value="F:metal ion binding"/>
    <property type="evidence" value="ECO:0007669"/>
    <property type="project" value="UniProtKB-KW"/>
</dbReference>
<dbReference type="NCBIfam" id="TIGR01205">
    <property type="entry name" value="D_ala_D_alaTIGR"/>
    <property type="match status" value="1"/>
</dbReference>
<evidence type="ECO:0000256" key="3">
    <source>
        <dbReference type="ARBA" id="ARBA00010871"/>
    </source>
</evidence>
<dbReference type="GO" id="GO:0009252">
    <property type="term" value="P:peptidoglycan biosynthetic process"/>
    <property type="evidence" value="ECO:0007669"/>
    <property type="project" value="UniProtKB-UniRule"/>
</dbReference>
<evidence type="ECO:0000256" key="15">
    <source>
        <dbReference type="PROSITE-ProRule" id="PRU00409"/>
    </source>
</evidence>
<evidence type="ECO:0000256" key="12">
    <source>
        <dbReference type="HAMAP-Rule" id="MF_00047"/>
    </source>
</evidence>
<evidence type="ECO:0000256" key="4">
    <source>
        <dbReference type="ARBA" id="ARBA00022490"/>
    </source>
</evidence>
<proteinExistence type="inferred from homology"/>
<keyword evidence="7 15" id="KW-0067">ATP-binding</keyword>
<dbReference type="Pfam" id="PF07478">
    <property type="entry name" value="Dala_Dala_lig_C"/>
    <property type="match status" value="1"/>
</dbReference>
<keyword evidence="9 12" id="KW-0573">Peptidoglycan synthesis</keyword>
<evidence type="ECO:0000256" key="9">
    <source>
        <dbReference type="ARBA" id="ARBA00022984"/>
    </source>
</evidence>
<dbReference type="GO" id="GO:0071555">
    <property type="term" value="P:cell wall organization"/>
    <property type="evidence" value="ECO:0007669"/>
    <property type="project" value="UniProtKB-KW"/>
</dbReference>
<gene>
    <name evidence="17" type="primary">ddl2</name>
    <name evidence="12" type="synonym">ddl</name>
    <name evidence="17" type="synonym">ddlB</name>
    <name evidence="17" type="ordered locus">TEH_23760</name>
</gene>
<feature type="binding site" evidence="14">
    <location>
        <position position="311"/>
    </location>
    <ligand>
        <name>Mg(2+)</name>
        <dbReference type="ChEBI" id="CHEBI:18420"/>
        <label>1</label>
    </ligand>
</feature>
<comment type="similarity">
    <text evidence="3 12">Belongs to the D-alanine--D-alanine ligase family.</text>
</comment>
<evidence type="ECO:0000256" key="5">
    <source>
        <dbReference type="ARBA" id="ARBA00022598"/>
    </source>
</evidence>
<evidence type="ECO:0000259" key="16">
    <source>
        <dbReference type="PROSITE" id="PS50975"/>
    </source>
</evidence>
<feature type="binding site" evidence="14">
    <location>
        <position position="311"/>
    </location>
    <ligand>
        <name>Mg(2+)</name>
        <dbReference type="ChEBI" id="CHEBI:18420"/>
        <label>2</label>
    </ligand>
</feature>
<keyword evidence="5 12" id="KW-0436">Ligase</keyword>
<organism evidence="17 18">
    <name type="scientific">Tetragenococcus halophilus (strain DSM 20338 / JCM 20259 / NCIMB 9735 / NBRC 12172)</name>
    <name type="common">Pediococcus halophilus</name>
    <dbReference type="NCBI Taxonomy" id="945021"/>
    <lineage>
        <taxon>Bacteria</taxon>
        <taxon>Bacillati</taxon>
        <taxon>Bacillota</taxon>
        <taxon>Bacilli</taxon>
        <taxon>Lactobacillales</taxon>
        <taxon>Enterococcaceae</taxon>
        <taxon>Tetragenococcus</taxon>
    </lineage>
</organism>
<keyword evidence="10 14" id="KW-0464">Manganese</keyword>
<feature type="active site" evidence="13">
    <location>
        <position position="191"/>
    </location>
</feature>
<dbReference type="InterPro" id="IPR005905">
    <property type="entry name" value="D_ala_D_ala"/>
</dbReference>
<evidence type="ECO:0000256" key="11">
    <source>
        <dbReference type="ARBA" id="ARBA00023316"/>
    </source>
</evidence>
<keyword evidence="11 12" id="KW-0961">Cell wall biogenesis/degradation</keyword>
<dbReference type="InterPro" id="IPR016185">
    <property type="entry name" value="PreATP-grasp_dom_sf"/>
</dbReference>
<keyword evidence="4 12" id="KW-0963">Cytoplasm</keyword>
<feature type="active site" evidence="13">
    <location>
        <position position="13"/>
    </location>
</feature>
<name>A0AAN1VS25_TETHN</name>
<accession>A0AAN1VS25</accession>
<feature type="binding site" evidence="14">
    <location>
        <position position="298"/>
    </location>
    <ligand>
        <name>Mg(2+)</name>
        <dbReference type="ChEBI" id="CHEBI:18420"/>
        <label>1</label>
    </ligand>
</feature>
<dbReference type="Gene3D" id="3.40.50.20">
    <property type="match status" value="1"/>
</dbReference>
<comment type="pathway">
    <text evidence="12">Cell wall biogenesis; peptidoglycan biosynthesis.</text>
</comment>
<dbReference type="GO" id="GO:0005737">
    <property type="term" value="C:cytoplasm"/>
    <property type="evidence" value="ECO:0007669"/>
    <property type="project" value="UniProtKB-SubCell"/>
</dbReference>
<dbReference type="GO" id="GO:0008360">
    <property type="term" value="P:regulation of cell shape"/>
    <property type="evidence" value="ECO:0007669"/>
    <property type="project" value="UniProtKB-KW"/>
</dbReference>
<feature type="binding site" evidence="14">
    <location>
        <position position="313"/>
    </location>
    <ligand>
        <name>Mg(2+)</name>
        <dbReference type="ChEBI" id="CHEBI:18420"/>
        <label>2</label>
    </ligand>
</feature>
<protein>
    <recommendedName>
        <fullName evidence="12">D-alanine--D-alanine ligase</fullName>
        <ecNumber evidence="12">6.3.2.4</ecNumber>
    </recommendedName>
    <alternativeName>
        <fullName evidence="12">D-Ala-D-Ala ligase</fullName>
    </alternativeName>
    <alternativeName>
        <fullName evidence="12">D-alanylalanine synthetase</fullName>
    </alternativeName>
</protein>
<dbReference type="EMBL" id="AP012046">
    <property type="protein sequence ID" value="BAK95703.1"/>
    <property type="molecule type" value="Genomic_DNA"/>
</dbReference>
<comment type="function">
    <text evidence="12">Cell wall formation.</text>
</comment>
<dbReference type="PROSITE" id="PS00843">
    <property type="entry name" value="DALA_DALA_LIGASE_1"/>
    <property type="match status" value="1"/>
</dbReference>
<dbReference type="HAMAP" id="MF_00047">
    <property type="entry name" value="Dala_Dala_lig"/>
    <property type="match status" value="1"/>
</dbReference>
<comment type="subcellular location">
    <subcellularLocation>
        <location evidence="2 12">Cytoplasm</location>
    </subcellularLocation>
</comment>
<dbReference type="Gene3D" id="3.30.470.20">
    <property type="entry name" value="ATP-grasp fold, B domain"/>
    <property type="match status" value="1"/>
</dbReference>
<feature type="active site" evidence="13">
    <location>
        <position position="322"/>
    </location>
</feature>
<dbReference type="AlphaFoldDB" id="A0AAN1VS25"/>
<dbReference type="GO" id="GO:0005524">
    <property type="term" value="F:ATP binding"/>
    <property type="evidence" value="ECO:0007669"/>
    <property type="project" value="UniProtKB-UniRule"/>
</dbReference>
<evidence type="ECO:0000256" key="13">
    <source>
        <dbReference type="PIRSR" id="PIRSR039102-1"/>
    </source>
</evidence>
<dbReference type="KEGG" id="thl:TEH_23760"/>
<dbReference type="PIRSF" id="PIRSF039102">
    <property type="entry name" value="Ddl/VanB"/>
    <property type="match status" value="1"/>
</dbReference>
<evidence type="ECO:0000256" key="8">
    <source>
        <dbReference type="ARBA" id="ARBA00022960"/>
    </source>
</evidence>
<dbReference type="SUPFAM" id="SSF56059">
    <property type="entry name" value="Glutathione synthetase ATP-binding domain-like"/>
    <property type="match status" value="1"/>
</dbReference>
<evidence type="ECO:0000256" key="1">
    <source>
        <dbReference type="ARBA" id="ARBA00001936"/>
    </source>
</evidence>
<evidence type="ECO:0000256" key="2">
    <source>
        <dbReference type="ARBA" id="ARBA00004496"/>
    </source>
</evidence>
<dbReference type="InterPro" id="IPR011127">
    <property type="entry name" value="Dala_Dala_lig_N"/>
</dbReference>
<sequence>MDIVVLAGGLSYERDVSLSSGGKIATALEEKGHSVLLLDIYLGMDANNFEEALQKQTKNNKNRDYSIGKKEPALENLTKFSQQQNDLVGNNVISICKSADFCFLALHGGIGENGKLQALFDIYNIKYSGSDYKSSLLAMDKEVSKKLMDKEVSKKLMVSNHILTPNWEMIDSFYQRKISAPCVVKPIDNGSSIGVEMVEEDTHLDEAVKAAEKFQSKIMIEEKITGREFSVGILGDSVLPVIEIIPKHGFYNYENKYQEGATTEITPAEISEELTKKLSDLALLTHNTLGLSVYSRIDFMVTSEFKIYCIEANSLPGMTPTSLLPQEAAAHGIHFSDLCEKIVQFSLDKYNV</sequence>
<dbReference type="Gene3D" id="3.30.1490.20">
    <property type="entry name" value="ATP-grasp fold, A domain"/>
    <property type="match status" value="1"/>
</dbReference>
<dbReference type="EC" id="6.3.2.4" evidence="12"/>
<dbReference type="InterPro" id="IPR011095">
    <property type="entry name" value="Dala_Dala_lig_C"/>
</dbReference>
<dbReference type="GO" id="GO:0008716">
    <property type="term" value="F:D-alanine-D-alanine ligase activity"/>
    <property type="evidence" value="ECO:0007669"/>
    <property type="project" value="UniProtKB-UniRule"/>
</dbReference>
<feature type="domain" description="ATP-grasp" evidence="16">
    <location>
        <begin position="154"/>
        <end position="344"/>
    </location>
</feature>
<evidence type="ECO:0000256" key="7">
    <source>
        <dbReference type="ARBA" id="ARBA00022840"/>
    </source>
</evidence>
<keyword evidence="6 15" id="KW-0547">Nucleotide-binding</keyword>
<dbReference type="PROSITE" id="PS50975">
    <property type="entry name" value="ATP_GRASP"/>
    <property type="match status" value="1"/>
</dbReference>
<evidence type="ECO:0000256" key="14">
    <source>
        <dbReference type="PIRSR" id="PIRSR039102-3"/>
    </source>
</evidence>
<evidence type="ECO:0000256" key="10">
    <source>
        <dbReference type="ARBA" id="ARBA00023211"/>
    </source>
</evidence>
<dbReference type="InterPro" id="IPR013815">
    <property type="entry name" value="ATP_grasp_subdomain_1"/>
</dbReference>
<dbReference type="PROSITE" id="PS00844">
    <property type="entry name" value="DALA_DALA_LIGASE_2"/>
    <property type="match status" value="1"/>
</dbReference>
<comment type="cofactor">
    <cofactor evidence="14">
        <name>Mg(2+)</name>
        <dbReference type="ChEBI" id="CHEBI:18420"/>
    </cofactor>
    <cofactor evidence="14">
        <name>Mn(2+)</name>
        <dbReference type="ChEBI" id="CHEBI:29035"/>
    </cofactor>
    <text evidence="14">Binds 2 magnesium or manganese ions per subunit.</text>
</comment>
<dbReference type="RefSeq" id="WP_014125728.1">
    <property type="nucleotide sequence ID" value="NC_016052.1"/>
</dbReference>
<dbReference type="SUPFAM" id="SSF52440">
    <property type="entry name" value="PreATP-grasp domain"/>
    <property type="match status" value="1"/>
</dbReference>
<reference evidence="17 18" key="1">
    <citation type="submission" date="2011-01" db="EMBL/GenBank/DDBJ databases">
        <title>Whole genome sequence of Tetragenococcus halophilus NBRC 12172.</title>
        <authorList>
            <person name="Nakazawa H."/>
            <person name="Omata S."/>
            <person name="Koga C."/>
            <person name="Watanabe Y."/>
            <person name="Katano Y."/>
            <person name="Ito N."/>
            <person name="Tsukatani N."/>
            <person name="Ankai A."/>
            <person name="Oguchi A."/>
            <person name="Fukui S."/>
            <person name="Yashiro I."/>
            <person name="Kamata S."/>
            <person name="Hashimoto Y."/>
            <person name="Yamazaki J."/>
            <person name="Taguchi H."/>
            <person name="Tanaka A."/>
            <person name="Koyama T."/>
            <person name="Ichige A."/>
            <person name="Hanya Y."/>
            <person name="Tanikawa S."/>
            <person name="Yamazaki S."/>
            <person name="Fujita N."/>
        </authorList>
    </citation>
    <scope>NUCLEOTIDE SEQUENCE [LARGE SCALE GENOMIC DNA]</scope>
    <source>
        <strain evidence="18">DSM 20338 / JCM 20259 / NCIMB 9735 / NBRC 12172</strain>
    </source>
</reference>
<keyword evidence="14" id="KW-0460">Magnesium</keyword>
<dbReference type="InterPro" id="IPR000291">
    <property type="entry name" value="D-Ala_lig_Van_CS"/>
</dbReference>
<comment type="catalytic activity">
    <reaction evidence="12">
        <text>2 D-alanine + ATP = D-alanyl-D-alanine + ADP + phosphate + H(+)</text>
        <dbReference type="Rhea" id="RHEA:11224"/>
        <dbReference type="ChEBI" id="CHEBI:15378"/>
        <dbReference type="ChEBI" id="CHEBI:30616"/>
        <dbReference type="ChEBI" id="CHEBI:43474"/>
        <dbReference type="ChEBI" id="CHEBI:57416"/>
        <dbReference type="ChEBI" id="CHEBI:57822"/>
        <dbReference type="ChEBI" id="CHEBI:456216"/>
        <dbReference type="EC" id="6.3.2.4"/>
    </reaction>
</comment>
<dbReference type="Proteomes" id="UP000002663">
    <property type="component" value="Chromosome"/>
</dbReference>
<evidence type="ECO:0000313" key="18">
    <source>
        <dbReference type="Proteomes" id="UP000002663"/>
    </source>
</evidence>
<evidence type="ECO:0000313" key="17">
    <source>
        <dbReference type="EMBL" id="BAK95703.1"/>
    </source>
</evidence>